<feature type="region of interest" description="Disordered" evidence="1">
    <location>
        <begin position="54"/>
        <end position="74"/>
    </location>
</feature>
<sequence length="74" mass="7714">MGFADTLKGLIGKGKNAAAQNSDKIDKAVDKAGDMIDKKTQGKYADKIDKVQDAAKKANRNNGNGQAGGRPPVV</sequence>
<gene>
    <name evidence="2" type="ORF">GCM10007304_39850</name>
</gene>
<reference evidence="2" key="1">
    <citation type="journal article" date="2014" name="Int. J. Syst. Evol. Microbiol.">
        <title>Complete genome sequence of Corynebacterium casei LMG S-19264T (=DSM 44701T), isolated from a smear-ripened cheese.</title>
        <authorList>
            <consortium name="US DOE Joint Genome Institute (JGI-PGF)"/>
            <person name="Walter F."/>
            <person name="Albersmeier A."/>
            <person name="Kalinowski J."/>
            <person name="Ruckert C."/>
        </authorList>
    </citation>
    <scope>NUCLEOTIDE SEQUENCE</scope>
    <source>
        <strain evidence="2">CCM 7905</strain>
    </source>
</reference>
<evidence type="ECO:0008006" key="4">
    <source>
        <dbReference type="Google" id="ProtNLM"/>
    </source>
</evidence>
<dbReference type="EMBL" id="BMCU01000005">
    <property type="protein sequence ID" value="GGG22065.1"/>
    <property type="molecule type" value="Genomic_DNA"/>
</dbReference>
<dbReference type="AlphaFoldDB" id="A0A917G4B5"/>
<proteinExistence type="predicted"/>
<dbReference type="Proteomes" id="UP000654257">
    <property type="component" value="Unassembled WGS sequence"/>
</dbReference>
<organism evidence="2 3">
    <name type="scientific">Rhodococcoides trifolii</name>
    <dbReference type="NCBI Taxonomy" id="908250"/>
    <lineage>
        <taxon>Bacteria</taxon>
        <taxon>Bacillati</taxon>
        <taxon>Actinomycetota</taxon>
        <taxon>Actinomycetes</taxon>
        <taxon>Mycobacteriales</taxon>
        <taxon>Nocardiaceae</taxon>
        <taxon>Rhodococcoides</taxon>
    </lineage>
</organism>
<evidence type="ECO:0000256" key="1">
    <source>
        <dbReference type="SAM" id="MobiDB-lite"/>
    </source>
</evidence>
<evidence type="ECO:0000313" key="2">
    <source>
        <dbReference type="EMBL" id="GGG22065.1"/>
    </source>
</evidence>
<name>A0A917G4B5_9NOCA</name>
<protein>
    <recommendedName>
        <fullName evidence="4">Antitoxin</fullName>
    </recommendedName>
</protein>
<accession>A0A917G4B5</accession>
<dbReference type="Pfam" id="PF14013">
    <property type="entry name" value="MT0933_antitox"/>
    <property type="match status" value="1"/>
</dbReference>
<reference evidence="2" key="2">
    <citation type="submission" date="2020-09" db="EMBL/GenBank/DDBJ databases">
        <authorList>
            <person name="Sun Q."/>
            <person name="Sedlacek I."/>
        </authorList>
    </citation>
    <scope>NUCLEOTIDE SEQUENCE</scope>
    <source>
        <strain evidence="2">CCM 7905</strain>
    </source>
</reference>
<evidence type="ECO:0000313" key="3">
    <source>
        <dbReference type="Proteomes" id="UP000654257"/>
    </source>
</evidence>
<dbReference type="RefSeq" id="WP_188546667.1">
    <property type="nucleotide sequence ID" value="NZ_BMCU01000005.1"/>
</dbReference>
<keyword evidence="3" id="KW-1185">Reference proteome</keyword>
<dbReference type="InterPro" id="IPR028037">
    <property type="entry name" value="Antitoxin_Rv0909/MT0933"/>
</dbReference>
<comment type="caution">
    <text evidence="2">The sequence shown here is derived from an EMBL/GenBank/DDBJ whole genome shotgun (WGS) entry which is preliminary data.</text>
</comment>